<keyword evidence="2" id="KW-1185">Reference proteome</keyword>
<evidence type="ECO:0000313" key="2">
    <source>
        <dbReference type="Proteomes" id="UP001164929"/>
    </source>
</evidence>
<gene>
    <name evidence="1" type="ORF">NC653_009080</name>
</gene>
<organism evidence="1 2">
    <name type="scientific">Populus alba x Populus x berolinensis</name>
    <dbReference type="NCBI Taxonomy" id="444605"/>
    <lineage>
        <taxon>Eukaryota</taxon>
        <taxon>Viridiplantae</taxon>
        <taxon>Streptophyta</taxon>
        <taxon>Embryophyta</taxon>
        <taxon>Tracheophyta</taxon>
        <taxon>Spermatophyta</taxon>
        <taxon>Magnoliopsida</taxon>
        <taxon>eudicotyledons</taxon>
        <taxon>Gunneridae</taxon>
        <taxon>Pentapetalae</taxon>
        <taxon>rosids</taxon>
        <taxon>fabids</taxon>
        <taxon>Malpighiales</taxon>
        <taxon>Salicaceae</taxon>
        <taxon>Saliceae</taxon>
        <taxon>Populus</taxon>
    </lineage>
</organism>
<proteinExistence type="predicted"/>
<protein>
    <submittedName>
        <fullName evidence="1">Uncharacterized protein</fullName>
    </submittedName>
</protein>
<evidence type="ECO:0000313" key="1">
    <source>
        <dbReference type="EMBL" id="KAJ7004086.1"/>
    </source>
</evidence>
<dbReference type="Proteomes" id="UP001164929">
    <property type="component" value="Chromosome 3"/>
</dbReference>
<sequence length="50" mass="5329">MSGLELMIGEMMEALLAALILASGIQDGHVREKHDAFFSSAKLSVRGPCP</sequence>
<reference evidence="1" key="1">
    <citation type="journal article" date="2023" name="Mol. Ecol. Resour.">
        <title>Chromosome-level genome assembly of a triploid poplar Populus alba 'Berolinensis'.</title>
        <authorList>
            <person name="Chen S."/>
            <person name="Yu Y."/>
            <person name="Wang X."/>
            <person name="Wang S."/>
            <person name="Zhang T."/>
            <person name="Zhou Y."/>
            <person name="He R."/>
            <person name="Meng N."/>
            <person name="Wang Y."/>
            <person name="Liu W."/>
            <person name="Liu Z."/>
            <person name="Liu J."/>
            <person name="Guo Q."/>
            <person name="Huang H."/>
            <person name="Sederoff R.R."/>
            <person name="Wang G."/>
            <person name="Qu G."/>
            <person name="Chen S."/>
        </authorList>
    </citation>
    <scope>NUCLEOTIDE SEQUENCE</scope>
    <source>
        <strain evidence="1">SC-2020</strain>
    </source>
</reference>
<comment type="caution">
    <text evidence="1">The sequence shown here is derived from an EMBL/GenBank/DDBJ whole genome shotgun (WGS) entry which is preliminary data.</text>
</comment>
<accession>A0AAD6W9T6</accession>
<dbReference type="AlphaFoldDB" id="A0AAD6W9T6"/>
<name>A0AAD6W9T6_9ROSI</name>
<dbReference type="EMBL" id="JAQIZT010000003">
    <property type="protein sequence ID" value="KAJ7004086.1"/>
    <property type="molecule type" value="Genomic_DNA"/>
</dbReference>